<dbReference type="Gene3D" id="3.30.420.10">
    <property type="entry name" value="Ribonuclease H-like superfamily/Ribonuclease H"/>
    <property type="match status" value="1"/>
</dbReference>
<dbReference type="AlphaFoldDB" id="A0A2J7RCK4"/>
<evidence type="ECO:0000259" key="2">
    <source>
        <dbReference type="PROSITE" id="PS50994"/>
    </source>
</evidence>
<keyword evidence="4" id="KW-1185">Reference proteome</keyword>
<protein>
    <recommendedName>
        <fullName evidence="2">Integrase catalytic domain-containing protein</fullName>
    </recommendedName>
</protein>
<dbReference type="PANTHER" id="PTHR38681">
    <property type="entry name" value="RETROVIRUS-RELATED POL POLYPROTEIN FROM TRANSPOSON 412-LIKE PROTEIN-RELATED"/>
    <property type="match status" value="1"/>
</dbReference>
<dbReference type="OrthoDB" id="422540at2759"/>
<dbReference type="PANTHER" id="PTHR38681:SF1">
    <property type="entry name" value="RETROVIRUS-RELATED POL POLYPROTEIN FROM TRANSPOSON 412-LIKE PROTEIN"/>
    <property type="match status" value="1"/>
</dbReference>
<dbReference type="InParanoid" id="A0A2J7RCK4"/>
<organism evidence="3 4">
    <name type="scientific">Cryptotermes secundus</name>
    <dbReference type="NCBI Taxonomy" id="105785"/>
    <lineage>
        <taxon>Eukaryota</taxon>
        <taxon>Metazoa</taxon>
        <taxon>Ecdysozoa</taxon>
        <taxon>Arthropoda</taxon>
        <taxon>Hexapoda</taxon>
        <taxon>Insecta</taxon>
        <taxon>Pterygota</taxon>
        <taxon>Neoptera</taxon>
        <taxon>Polyneoptera</taxon>
        <taxon>Dictyoptera</taxon>
        <taxon>Blattodea</taxon>
        <taxon>Blattoidea</taxon>
        <taxon>Termitoidae</taxon>
        <taxon>Kalotermitidae</taxon>
        <taxon>Cryptotermitinae</taxon>
        <taxon>Cryptotermes</taxon>
    </lineage>
</organism>
<dbReference type="SUPFAM" id="SSF53098">
    <property type="entry name" value="Ribonuclease H-like"/>
    <property type="match status" value="1"/>
</dbReference>
<proteinExistence type="predicted"/>
<dbReference type="InterPro" id="IPR036397">
    <property type="entry name" value="RNaseH_sf"/>
</dbReference>
<dbReference type="InterPro" id="IPR012337">
    <property type="entry name" value="RNaseH-like_sf"/>
</dbReference>
<name>A0A2J7RCK4_9NEOP</name>
<dbReference type="GO" id="GO:0015074">
    <property type="term" value="P:DNA integration"/>
    <property type="evidence" value="ECO:0007669"/>
    <property type="project" value="InterPro"/>
</dbReference>
<dbReference type="STRING" id="105785.A0A2J7RCK4"/>
<accession>A0A2J7RCK4</accession>
<gene>
    <name evidence="3" type="ORF">B7P43_G04021</name>
</gene>
<evidence type="ECO:0000313" key="4">
    <source>
        <dbReference type="Proteomes" id="UP000235965"/>
    </source>
</evidence>
<dbReference type="PROSITE" id="PS50994">
    <property type="entry name" value="INTEGRASE"/>
    <property type="match status" value="1"/>
</dbReference>
<reference evidence="3 4" key="1">
    <citation type="submission" date="2017-12" db="EMBL/GenBank/DDBJ databases">
        <title>Hemimetabolous genomes reveal molecular basis of termite eusociality.</title>
        <authorList>
            <person name="Harrison M.C."/>
            <person name="Jongepier E."/>
            <person name="Robertson H.M."/>
            <person name="Arning N."/>
            <person name="Bitard-Feildel T."/>
            <person name="Chao H."/>
            <person name="Childers C.P."/>
            <person name="Dinh H."/>
            <person name="Doddapaneni H."/>
            <person name="Dugan S."/>
            <person name="Gowin J."/>
            <person name="Greiner C."/>
            <person name="Han Y."/>
            <person name="Hu H."/>
            <person name="Hughes D.S.T."/>
            <person name="Huylmans A.-K."/>
            <person name="Kemena C."/>
            <person name="Kremer L.P.M."/>
            <person name="Lee S.L."/>
            <person name="Lopez-Ezquerra A."/>
            <person name="Mallet L."/>
            <person name="Monroy-Kuhn J.M."/>
            <person name="Moser A."/>
            <person name="Murali S.C."/>
            <person name="Muzny D.M."/>
            <person name="Otani S."/>
            <person name="Piulachs M.-D."/>
            <person name="Poelchau M."/>
            <person name="Qu J."/>
            <person name="Schaub F."/>
            <person name="Wada-Katsumata A."/>
            <person name="Worley K.C."/>
            <person name="Xie Q."/>
            <person name="Ylla G."/>
            <person name="Poulsen M."/>
            <person name="Gibbs R.A."/>
            <person name="Schal C."/>
            <person name="Richards S."/>
            <person name="Belles X."/>
            <person name="Korb J."/>
            <person name="Bornberg-Bauer E."/>
        </authorList>
    </citation>
    <scope>NUCLEOTIDE SEQUENCE [LARGE SCALE GENOMIC DNA]</scope>
    <source>
        <tissue evidence="3">Whole body</tissue>
    </source>
</reference>
<dbReference type="Proteomes" id="UP000235965">
    <property type="component" value="Unassembled WGS sequence"/>
</dbReference>
<evidence type="ECO:0000256" key="1">
    <source>
        <dbReference type="SAM" id="MobiDB-lite"/>
    </source>
</evidence>
<comment type="caution">
    <text evidence="3">The sequence shown here is derived from an EMBL/GenBank/DDBJ whole genome shotgun (WGS) entry which is preliminary data.</text>
</comment>
<evidence type="ECO:0000313" key="3">
    <source>
        <dbReference type="EMBL" id="PNF38549.1"/>
    </source>
</evidence>
<dbReference type="EMBL" id="NEVH01005885">
    <property type="protein sequence ID" value="PNF38549.1"/>
    <property type="molecule type" value="Genomic_DNA"/>
</dbReference>
<feature type="non-terminal residue" evidence="3">
    <location>
        <position position="1"/>
    </location>
</feature>
<dbReference type="GO" id="GO:0003676">
    <property type="term" value="F:nucleic acid binding"/>
    <property type="evidence" value="ECO:0007669"/>
    <property type="project" value="InterPro"/>
</dbReference>
<feature type="region of interest" description="Disordered" evidence="1">
    <location>
        <begin position="197"/>
        <end position="220"/>
    </location>
</feature>
<feature type="compositionally biased region" description="Pro residues" evidence="1">
    <location>
        <begin position="200"/>
        <end position="213"/>
    </location>
</feature>
<feature type="domain" description="Integrase catalytic" evidence="2">
    <location>
        <begin position="1"/>
        <end position="95"/>
    </location>
</feature>
<dbReference type="InterPro" id="IPR001584">
    <property type="entry name" value="Integrase_cat-core"/>
</dbReference>
<sequence>TDQGPQFESHLFHSLAKLCGIQLSRTTAHHPAANGLVEHFHRTLKAAIMCHADQHWTEALPLVLLGIRTAFKEGLQGSVAELVYGEPLSILGELLTPTADPVDPAHLITQLRQYMARLRPIPATRHASPATFVHSDLEKCTHVFLRQDTTSRSLKPPYSGPYQVLSWKEKTMQILVRGRLAIVSPDTVKPANMLMRQAVGPPPKTSTPQPTKPQPRSRIPYHHSLHNELHASDVMYIILIASTAAQRSPRWVMWEPPTFKQV</sequence>